<evidence type="ECO:0000256" key="6">
    <source>
        <dbReference type="ARBA" id="ARBA00023136"/>
    </source>
</evidence>
<feature type="transmembrane region" description="Helical" evidence="7">
    <location>
        <begin position="7"/>
        <end position="25"/>
    </location>
</feature>
<organism evidence="8 9">
    <name type="scientific">Chromatium okenii</name>
    <dbReference type="NCBI Taxonomy" id="61644"/>
    <lineage>
        <taxon>Bacteria</taxon>
        <taxon>Pseudomonadati</taxon>
        <taxon>Pseudomonadota</taxon>
        <taxon>Gammaproteobacteria</taxon>
        <taxon>Chromatiales</taxon>
        <taxon>Chromatiaceae</taxon>
        <taxon>Chromatium</taxon>
    </lineage>
</organism>
<keyword evidence="4 7" id="KW-0812">Transmembrane</keyword>
<evidence type="ECO:0000256" key="2">
    <source>
        <dbReference type="ARBA" id="ARBA00022448"/>
    </source>
</evidence>
<keyword evidence="9" id="KW-1185">Reference proteome</keyword>
<dbReference type="RefSeq" id="WP_105072580.1">
    <property type="nucleotide sequence ID" value="NZ_PPGH01000013.1"/>
</dbReference>
<dbReference type="GO" id="GO:0000041">
    <property type="term" value="P:transition metal ion transport"/>
    <property type="evidence" value="ECO:0007669"/>
    <property type="project" value="InterPro"/>
</dbReference>
<sequence length="206" mass="21216">MAHIPDGVLSAPVLIGGAVFSIGLLTTALRRLDDERLPAAAVLSAAFFVSSLITIPIGPTSVHLLLNGLMGLLLGWTAIPALFVALLLQAAFFGYGGILVLGVNTLNMALPALICALLFTPLLRRIAPARFFWIGAAAGLCGVLLTGGLVALSLGLSGDAFRTAAGVLLASYLPLALVEALITGTVLTFLQRVAPELLEPLVVLRG</sequence>
<evidence type="ECO:0000256" key="5">
    <source>
        <dbReference type="ARBA" id="ARBA00022989"/>
    </source>
</evidence>
<keyword evidence="3" id="KW-1003">Cell membrane</keyword>
<dbReference type="Gene3D" id="1.10.1760.20">
    <property type="match status" value="1"/>
</dbReference>
<feature type="transmembrane region" description="Helical" evidence="7">
    <location>
        <begin position="69"/>
        <end position="92"/>
    </location>
</feature>
<dbReference type="Proteomes" id="UP000239936">
    <property type="component" value="Unassembled WGS sequence"/>
</dbReference>
<dbReference type="PANTHER" id="PTHR34229:SF1">
    <property type="entry name" value="METAL TRANSPORT PROTEIN HI_1621-RELATED"/>
    <property type="match status" value="1"/>
</dbReference>
<evidence type="ECO:0000313" key="9">
    <source>
        <dbReference type="Proteomes" id="UP000239936"/>
    </source>
</evidence>
<evidence type="ECO:0000313" key="8">
    <source>
        <dbReference type="EMBL" id="PQJ97322.1"/>
    </source>
</evidence>
<dbReference type="NCBIfam" id="NF004905">
    <property type="entry name" value="PRK06265.1-5"/>
    <property type="match status" value="1"/>
</dbReference>
<dbReference type="PANTHER" id="PTHR34229">
    <property type="entry name" value="METAL TRANSPORT PROTEIN HI_1621-RELATED"/>
    <property type="match status" value="1"/>
</dbReference>
<accession>A0A2S7XV99</accession>
<comment type="caution">
    <text evidence="8">The sequence shown here is derived from an EMBL/GenBank/DDBJ whole genome shotgun (WGS) entry which is preliminary data.</text>
</comment>
<dbReference type="Pfam" id="PF01891">
    <property type="entry name" value="CbiM"/>
    <property type="match status" value="1"/>
</dbReference>
<evidence type="ECO:0000256" key="1">
    <source>
        <dbReference type="ARBA" id="ARBA00004651"/>
    </source>
</evidence>
<dbReference type="GO" id="GO:0005886">
    <property type="term" value="C:plasma membrane"/>
    <property type="evidence" value="ECO:0007669"/>
    <property type="project" value="UniProtKB-SubCell"/>
</dbReference>
<dbReference type="InterPro" id="IPR002751">
    <property type="entry name" value="CbiM/NikMN"/>
</dbReference>
<gene>
    <name evidence="8" type="ORF">CXB77_01950</name>
</gene>
<proteinExistence type="predicted"/>
<keyword evidence="2" id="KW-0813">Transport</keyword>
<name>A0A2S7XV99_9GAMM</name>
<reference evidence="8 9" key="1">
    <citation type="submission" date="2018-01" db="EMBL/GenBank/DDBJ databases">
        <title>The complete genome sequence of Chromatium okenii LaCa, a purple sulfur bacterium with a turbulent life.</title>
        <authorList>
            <person name="Luedin S.M."/>
            <person name="Liechti N."/>
            <person name="Storelli N."/>
            <person name="Danza F."/>
            <person name="Wittwer M."/>
            <person name="Pothier J.F."/>
            <person name="Tonolla M.A."/>
        </authorList>
    </citation>
    <scope>NUCLEOTIDE SEQUENCE [LARGE SCALE GENOMIC DNA]</scope>
    <source>
        <strain evidence="8 9">LaCa</strain>
    </source>
</reference>
<feature type="transmembrane region" description="Helical" evidence="7">
    <location>
        <begin position="131"/>
        <end position="152"/>
    </location>
</feature>
<feature type="transmembrane region" description="Helical" evidence="7">
    <location>
        <begin position="37"/>
        <end position="57"/>
    </location>
</feature>
<comment type="subcellular location">
    <subcellularLocation>
        <location evidence="1">Cell membrane</location>
        <topology evidence="1">Multi-pass membrane protein</topology>
    </subcellularLocation>
</comment>
<dbReference type="EMBL" id="PPGH01000013">
    <property type="protein sequence ID" value="PQJ97322.1"/>
    <property type="molecule type" value="Genomic_DNA"/>
</dbReference>
<keyword evidence="6 7" id="KW-0472">Membrane</keyword>
<dbReference type="AlphaFoldDB" id="A0A2S7XV99"/>
<dbReference type="OrthoDB" id="9792317at2"/>
<protein>
    <submittedName>
        <fullName evidence="8">Cobalamin biosynthesis protein CbiM</fullName>
    </submittedName>
</protein>
<feature type="transmembrane region" description="Helical" evidence="7">
    <location>
        <begin position="98"/>
        <end position="119"/>
    </location>
</feature>
<keyword evidence="5 7" id="KW-1133">Transmembrane helix</keyword>
<dbReference type="NCBIfam" id="NF004903">
    <property type="entry name" value="PRK06265.1-3"/>
    <property type="match status" value="1"/>
</dbReference>
<evidence type="ECO:0000256" key="3">
    <source>
        <dbReference type="ARBA" id="ARBA00022475"/>
    </source>
</evidence>
<evidence type="ECO:0000256" key="4">
    <source>
        <dbReference type="ARBA" id="ARBA00022692"/>
    </source>
</evidence>
<evidence type="ECO:0000256" key="7">
    <source>
        <dbReference type="SAM" id="Phobius"/>
    </source>
</evidence>
<feature type="transmembrane region" description="Helical" evidence="7">
    <location>
        <begin position="164"/>
        <end position="190"/>
    </location>
</feature>